<accession>A0A2U3Q5X4</accession>
<sequence length="126" mass="13696">MPQPRHSLCQIGCGNQWHQRSAGTADVPMPVDLEWPRRATVGAIVVVSVTRPASFAEGTGVIYCGESRQGRSYDSMRWAKPVLRLNSLARPIGEKSDDCAIMDSPANPGLSLVNSICEALTTQMRL</sequence>
<evidence type="ECO:0000313" key="1">
    <source>
        <dbReference type="EMBL" id="SPP96800.1"/>
    </source>
</evidence>
<name>A0A2U3Q5X4_9BRAD</name>
<dbReference type="EMBL" id="LS398110">
    <property type="protein sequence ID" value="SPP96800.1"/>
    <property type="molecule type" value="Genomic_DNA"/>
</dbReference>
<proteinExistence type="predicted"/>
<organism evidence="1 2">
    <name type="scientific">Bradyrhizobium vignae</name>
    <dbReference type="NCBI Taxonomy" id="1549949"/>
    <lineage>
        <taxon>Bacteria</taxon>
        <taxon>Pseudomonadati</taxon>
        <taxon>Pseudomonadota</taxon>
        <taxon>Alphaproteobacteria</taxon>
        <taxon>Hyphomicrobiales</taxon>
        <taxon>Nitrobacteraceae</taxon>
        <taxon>Bradyrhizobium</taxon>
    </lineage>
</organism>
<evidence type="ECO:0000313" key="2">
    <source>
        <dbReference type="Proteomes" id="UP000246085"/>
    </source>
</evidence>
<dbReference type="AlphaFoldDB" id="A0A2U3Q5X4"/>
<dbReference type="KEGG" id="bvz:BRAD3257_5869"/>
<dbReference type="Proteomes" id="UP000246085">
    <property type="component" value="Chromosome BRAD3257"/>
</dbReference>
<protein>
    <submittedName>
        <fullName evidence="1">Uncharacterized protein</fullName>
    </submittedName>
</protein>
<reference evidence="1 2" key="1">
    <citation type="submission" date="2018-03" db="EMBL/GenBank/DDBJ databases">
        <authorList>
            <person name="Gully D."/>
        </authorList>
    </citation>
    <scope>NUCLEOTIDE SEQUENCE [LARGE SCALE GENOMIC DNA]</scope>
    <source>
        <strain evidence="1">ORS3257</strain>
    </source>
</reference>
<gene>
    <name evidence="1" type="ORF">BRAD3257_5869</name>
</gene>